<dbReference type="PANTHER" id="PTHR22642">
    <property type="entry name" value="IMIDAZOLONEPROPIONASE"/>
    <property type="match status" value="1"/>
</dbReference>
<dbReference type="SUPFAM" id="SSF51338">
    <property type="entry name" value="Composite domain of metallo-dependent hydrolases"/>
    <property type="match status" value="1"/>
</dbReference>
<comment type="caution">
    <text evidence="2">The sequence shown here is derived from an EMBL/GenBank/DDBJ whole genome shotgun (WGS) entry which is preliminary data.</text>
</comment>
<dbReference type="InterPro" id="IPR033932">
    <property type="entry name" value="YtcJ-like"/>
</dbReference>
<sequence length="532" mass="55166">MTTRLLVNGRIYSSFAPDATSLAITDGTVVWVGDERAGRALHPGAEIEDLDGAFVTPGFVDTHVHITALGLSIVGLDLVGAQSLDECLLRVTAFADANPDAVIWGHGWDDTEWADQTAPSTADLDAAAPGRKVYLSRIDVHSAVCSSTLRDGIDGLANEAGYSADGPLTFEAHHLARAAARNLLTADQRAAARTAALDLCASRGIIAVHECGGPDISGLTDFQELLAHDHGVEVRGYWGEHVSTAEDARALLDKTGAHGLGGDLFIDGSLGSHTAWLAEPYADQPDSTGNAYLGVDAIAAHVRACTLAGIQAGFHAIGDAAVSAAATAFQQVADELGGPKVAALGHRLEHAEMMSVADAETFAALGVIASVQPVFDELWGGTDGLYATRLGGERAVALNPFAPAASKGVSLAFSSDAPVTPVEPWAMLRAAVHHRTDGSGISPRAAFSAATRGAWRAGGVRDGAAGTLNPGAPASYVIWEAGDLEVSAPADSVQRWSTDPRSRVPALPSLDADAQAPVCVRSVHRGRVVYER</sequence>
<gene>
    <name evidence="2" type="ORF">FNL38_105330</name>
</gene>
<feature type="domain" description="Amidohydrolase 3" evidence="1">
    <location>
        <begin position="46"/>
        <end position="530"/>
    </location>
</feature>
<dbReference type="Pfam" id="PF07969">
    <property type="entry name" value="Amidohydro_3"/>
    <property type="match status" value="1"/>
</dbReference>
<name>A0A652YMT6_NOCGL</name>
<evidence type="ECO:0000313" key="2">
    <source>
        <dbReference type="EMBL" id="TYQ03180.1"/>
    </source>
</evidence>
<dbReference type="InterPro" id="IPR011059">
    <property type="entry name" value="Metal-dep_hydrolase_composite"/>
</dbReference>
<evidence type="ECO:0000259" key="1">
    <source>
        <dbReference type="Pfam" id="PF07969"/>
    </source>
</evidence>
<dbReference type="Gene3D" id="2.30.40.10">
    <property type="entry name" value="Urease, subunit C, domain 1"/>
    <property type="match status" value="1"/>
</dbReference>
<dbReference type="EMBL" id="VNIQ01000005">
    <property type="protein sequence ID" value="TYQ03180.1"/>
    <property type="molecule type" value="Genomic_DNA"/>
</dbReference>
<dbReference type="InterPro" id="IPR032466">
    <property type="entry name" value="Metal_Hydrolase"/>
</dbReference>
<dbReference type="Gene3D" id="3.10.310.70">
    <property type="match status" value="1"/>
</dbReference>
<dbReference type="InterPro" id="IPR013108">
    <property type="entry name" value="Amidohydro_3"/>
</dbReference>
<proteinExistence type="predicted"/>
<dbReference type="AlphaFoldDB" id="A0A652YMT6"/>
<dbReference type="CDD" id="cd01300">
    <property type="entry name" value="YtcJ_like"/>
    <property type="match status" value="1"/>
</dbReference>
<accession>A0A652YMT6</accession>
<dbReference type="PANTHER" id="PTHR22642:SF2">
    <property type="entry name" value="PROTEIN LONG AFTER FAR-RED 3"/>
    <property type="match status" value="1"/>
</dbReference>
<organism evidence="2">
    <name type="scientific">Nocardia globerula</name>
    <dbReference type="NCBI Taxonomy" id="1818"/>
    <lineage>
        <taxon>Bacteria</taxon>
        <taxon>Bacillati</taxon>
        <taxon>Actinomycetota</taxon>
        <taxon>Actinomycetes</taxon>
        <taxon>Mycobacteriales</taxon>
        <taxon>Nocardiaceae</taxon>
        <taxon>Nocardia</taxon>
    </lineage>
</organism>
<protein>
    <recommendedName>
        <fullName evidence="1">Amidohydrolase 3 domain-containing protein</fullName>
    </recommendedName>
</protein>
<dbReference type="GO" id="GO:0016810">
    <property type="term" value="F:hydrolase activity, acting on carbon-nitrogen (but not peptide) bonds"/>
    <property type="evidence" value="ECO:0007669"/>
    <property type="project" value="InterPro"/>
</dbReference>
<dbReference type="SUPFAM" id="SSF51556">
    <property type="entry name" value="Metallo-dependent hydrolases"/>
    <property type="match status" value="1"/>
</dbReference>
<dbReference type="Gene3D" id="3.20.20.140">
    <property type="entry name" value="Metal-dependent hydrolases"/>
    <property type="match status" value="1"/>
</dbReference>
<reference evidence="2" key="1">
    <citation type="submission" date="2019-07" db="EMBL/GenBank/DDBJ databases">
        <title>Genomic Encyclopedia of Type Strains, Phase IV (KMG-IV): sequencing the most valuable type-strain genomes for metagenomic binning, comparative biology and taxonomic classification.</title>
        <authorList>
            <person name="Goeker M."/>
        </authorList>
    </citation>
    <scope>NUCLEOTIDE SEQUENCE</scope>
    <source>
        <strain evidence="2">DSM 44596</strain>
    </source>
</reference>